<reference evidence="3 4" key="1">
    <citation type="submission" date="2023-08" db="EMBL/GenBank/DDBJ databases">
        <title>The draft genome sequence of Paracraurococcus sp. LOR1-02.</title>
        <authorList>
            <person name="Kingkaew E."/>
            <person name="Tanasupawat S."/>
        </authorList>
    </citation>
    <scope>NUCLEOTIDE SEQUENCE [LARGE SCALE GENOMIC DNA]</scope>
    <source>
        <strain evidence="3 4">LOR1-02</strain>
    </source>
</reference>
<feature type="domain" description="Photosynthetic reaction centre H subunit N-terminal" evidence="2">
    <location>
        <begin position="7"/>
        <end position="135"/>
    </location>
</feature>
<dbReference type="SUPFAM" id="SSF50346">
    <property type="entry name" value="PRC-barrel domain"/>
    <property type="match status" value="1"/>
</dbReference>
<dbReference type="RefSeq" id="WP_305102329.1">
    <property type="nucleotide sequence ID" value="NZ_JAUTWS010000003.1"/>
</dbReference>
<proteinExistence type="predicted"/>
<evidence type="ECO:0000313" key="4">
    <source>
        <dbReference type="Proteomes" id="UP001243009"/>
    </source>
</evidence>
<keyword evidence="4" id="KW-1185">Reference proteome</keyword>
<dbReference type="Pfam" id="PF03967">
    <property type="entry name" value="PRCH"/>
    <property type="match status" value="1"/>
</dbReference>
<dbReference type="EMBL" id="JAUTWS010000003">
    <property type="protein sequence ID" value="MDO9707458.1"/>
    <property type="molecule type" value="Genomic_DNA"/>
</dbReference>
<keyword evidence="1" id="KW-1133">Transmembrane helix</keyword>
<evidence type="ECO:0000259" key="2">
    <source>
        <dbReference type="Pfam" id="PF03967"/>
    </source>
</evidence>
<feature type="transmembrane region" description="Helical" evidence="1">
    <location>
        <begin position="12"/>
        <end position="31"/>
    </location>
</feature>
<accession>A0ABT9DU99</accession>
<sequence>MTYVAYSTQFDLALLSLYTFYVLFVILIMYLRNEDRREGFPLVHEVNGQLQVLNPRSAPKPKVWNLAHGGPTVAGREERALDGLLTPPARVPGAPALPLGDPLADAVGPASYALRADVQDLTYDAKVAKIVPLRVAPEYSIAAEDFDPRGWYMLAADKRVVGVVKDLWVDRSDVLLRYLEVETSAPNARQVMIPIGLVNFDRRKREAMTSSVLADQFLAAPALKTPEQITLLEEDKVSGYFAGGYMYATPNRQEPAL</sequence>
<evidence type="ECO:0000256" key="1">
    <source>
        <dbReference type="SAM" id="Phobius"/>
    </source>
</evidence>
<organism evidence="3 4">
    <name type="scientific">Paracraurococcus lichenis</name>
    <dbReference type="NCBI Taxonomy" id="3064888"/>
    <lineage>
        <taxon>Bacteria</taxon>
        <taxon>Pseudomonadati</taxon>
        <taxon>Pseudomonadota</taxon>
        <taxon>Alphaproteobacteria</taxon>
        <taxon>Acetobacterales</taxon>
        <taxon>Roseomonadaceae</taxon>
        <taxon>Paracraurococcus</taxon>
    </lineage>
</organism>
<dbReference type="InterPro" id="IPR005652">
    <property type="entry name" value="Photo_RC_H"/>
</dbReference>
<keyword evidence="1" id="KW-0472">Membrane</keyword>
<dbReference type="Gene3D" id="3.90.50.10">
    <property type="entry name" value="Photosynthetic Reaction Center, subunit H, domain 2"/>
    <property type="match status" value="1"/>
</dbReference>
<dbReference type="InterPro" id="IPR011033">
    <property type="entry name" value="PRC_barrel-like_sf"/>
</dbReference>
<name>A0ABT9DU99_9PROT</name>
<dbReference type="InterPro" id="IPR037097">
    <property type="entry name" value="Photo_RC_H_N_sf"/>
</dbReference>
<dbReference type="InterPro" id="IPR014747">
    <property type="entry name" value="Bac_photo_RC_H_C"/>
</dbReference>
<dbReference type="NCBIfam" id="TIGR01150">
    <property type="entry name" value="puhA"/>
    <property type="match status" value="1"/>
</dbReference>
<dbReference type="Proteomes" id="UP001243009">
    <property type="component" value="Unassembled WGS sequence"/>
</dbReference>
<dbReference type="InterPro" id="IPR015810">
    <property type="entry name" value="Photo_RC_H_N"/>
</dbReference>
<protein>
    <submittedName>
        <fullName evidence="3">Photosynthetic reaction center subunit H</fullName>
    </submittedName>
</protein>
<comment type="caution">
    <text evidence="3">The sequence shown here is derived from an EMBL/GenBank/DDBJ whole genome shotgun (WGS) entry which is preliminary data.</text>
</comment>
<keyword evidence="1" id="KW-0812">Transmembrane</keyword>
<evidence type="ECO:0000313" key="3">
    <source>
        <dbReference type="EMBL" id="MDO9707458.1"/>
    </source>
</evidence>
<dbReference type="SUPFAM" id="SSF81490">
    <property type="entry name" value="Photosystem II reaction centre subunit H, transmembrane region"/>
    <property type="match status" value="1"/>
</dbReference>
<gene>
    <name evidence="3" type="primary">puhA</name>
    <name evidence="3" type="ORF">Q7A36_03810</name>
</gene>
<dbReference type="Gene3D" id="4.10.540.10">
    <property type="entry name" value="Photosynthetic reaction centre, H subunit, N-terminal domain"/>
    <property type="match status" value="1"/>
</dbReference>